<feature type="region of interest" description="Disordered" evidence="8">
    <location>
        <begin position="376"/>
        <end position="398"/>
    </location>
</feature>
<dbReference type="EMBL" id="MVGT01002328">
    <property type="protein sequence ID" value="OVA08594.1"/>
    <property type="molecule type" value="Genomic_DNA"/>
</dbReference>
<keyword evidence="6 9" id="KW-0472">Membrane</keyword>
<feature type="compositionally biased region" description="Polar residues" evidence="8">
    <location>
        <begin position="586"/>
        <end position="598"/>
    </location>
</feature>
<feature type="repeat" description="ANK" evidence="7">
    <location>
        <begin position="70"/>
        <end position="92"/>
    </location>
</feature>
<dbReference type="OrthoDB" id="20872at2759"/>
<dbReference type="PANTHER" id="PTHR24186:SF37">
    <property type="entry name" value="PGG DOMAIN-CONTAINING PROTEIN"/>
    <property type="match status" value="1"/>
</dbReference>
<evidence type="ECO:0000256" key="8">
    <source>
        <dbReference type="SAM" id="MobiDB-lite"/>
    </source>
</evidence>
<accession>A0A200QDM7</accession>
<organism evidence="11 12">
    <name type="scientific">Macleaya cordata</name>
    <name type="common">Five-seeded plume-poppy</name>
    <name type="synonym">Bocconia cordata</name>
    <dbReference type="NCBI Taxonomy" id="56857"/>
    <lineage>
        <taxon>Eukaryota</taxon>
        <taxon>Viridiplantae</taxon>
        <taxon>Streptophyta</taxon>
        <taxon>Embryophyta</taxon>
        <taxon>Tracheophyta</taxon>
        <taxon>Spermatophyta</taxon>
        <taxon>Magnoliopsida</taxon>
        <taxon>Ranunculales</taxon>
        <taxon>Papaveraceae</taxon>
        <taxon>Papaveroideae</taxon>
        <taxon>Macleaya</taxon>
    </lineage>
</organism>
<evidence type="ECO:0000256" key="6">
    <source>
        <dbReference type="ARBA" id="ARBA00023136"/>
    </source>
</evidence>
<feature type="compositionally biased region" description="Polar residues" evidence="8">
    <location>
        <begin position="569"/>
        <end position="578"/>
    </location>
</feature>
<sequence length="604" mass="66914">MDRRLHEAALSGDVPSFLELVRENGDQIIEQTTQRSMNTVLHLASKFGHIELVKEIIKMKWEKVLEENENMETPLHEACREGHVEVMKILLDTDPSVVFKLNREHESVLFVASKRGRFEIVKHLLMNYAWLIRLEEDGVTTSLHVAASGGHLDIVKEILQVEPEFAWKRDPQGCSPLHLACSKGHLGITRELLRLDSDLSSIQDNEGRTPLHCAAIKGRVNILDEILSTSLESAEMLTKSGETVLHLGVKNNQFEAVKYMVETLNITNLVNLPDNDGNTILHLATAAKLTTMIIFLVTKSGIDVNALNRKGFTPLDVAETDVSSSGALLLIPTLQEAGGKNSNQLPPKSPEIRRVTNNTTSARSIENNIKAQSWWSKKTIDSPANTHRRKRHTHRREKQLDLHNEGLRNARNTITLVAVLIATVTFAAGVNPPGGVHQEGPLAGKSVMGKTTPYKIFMVCNNVALFSSLGIVIVLVSVIPFKRKTMMKLLVVTHKIMWVSVSFMAVAYIAATWVITRNGKGSNWVLVAVVSIGGGSVLSVSVGLGVMLARHWLRKWAWRTEKAKRKESPNSSVSSQLRNIRKPHSPHSSNSDVESSGSLGYHPF</sequence>
<evidence type="ECO:0000256" key="7">
    <source>
        <dbReference type="PROSITE-ProRule" id="PRU00023"/>
    </source>
</evidence>
<feature type="repeat" description="ANK" evidence="7">
    <location>
        <begin position="206"/>
        <end position="228"/>
    </location>
</feature>
<feature type="region of interest" description="Disordered" evidence="8">
    <location>
        <begin position="564"/>
        <end position="604"/>
    </location>
</feature>
<dbReference type="STRING" id="56857.A0A200QDM7"/>
<feature type="transmembrane region" description="Helical" evidence="9">
    <location>
        <begin position="522"/>
        <end position="549"/>
    </location>
</feature>
<feature type="transmembrane region" description="Helical" evidence="9">
    <location>
        <begin position="454"/>
        <end position="476"/>
    </location>
</feature>
<comment type="subcellular location">
    <subcellularLocation>
        <location evidence="1">Membrane</location>
        <topology evidence="1">Multi-pass membrane protein</topology>
    </subcellularLocation>
</comment>
<gene>
    <name evidence="11" type="ORF">BVC80_209g343</name>
</gene>
<dbReference type="PROSITE" id="PS50297">
    <property type="entry name" value="ANK_REP_REGION"/>
    <property type="match status" value="3"/>
</dbReference>
<evidence type="ECO:0000256" key="9">
    <source>
        <dbReference type="SAM" id="Phobius"/>
    </source>
</evidence>
<feature type="domain" description="PGG" evidence="10">
    <location>
        <begin position="405"/>
        <end position="514"/>
    </location>
</feature>
<feature type="repeat" description="ANK" evidence="7">
    <location>
        <begin position="172"/>
        <end position="204"/>
    </location>
</feature>
<evidence type="ECO:0000256" key="3">
    <source>
        <dbReference type="ARBA" id="ARBA00022737"/>
    </source>
</evidence>
<proteinExistence type="predicted"/>
<dbReference type="InterPro" id="IPR002110">
    <property type="entry name" value="Ankyrin_rpt"/>
</dbReference>
<evidence type="ECO:0000259" key="10">
    <source>
        <dbReference type="Pfam" id="PF13962"/>
    </source>
</evidence>
<keyword evidence="3" id="KW-0677">Repeat</keyword>
<feature type="compositionally biased region" description="Basic residues" evidence="8">
    <location>
        <begin position="386"/>
        <end position="397"/>
    </location>
</feature>
<evidence type="ECO:0000256" key="4">
    <source>
        <dbReference type="ARBA" id="ARBA00022989"/>
    </source>
</evidence>
<evidence type="ECO:0000256" key="5">
    <source>
        <dbReference type="ARBA" id="ARBA00023043"/>
    </source>
</evidence>
<protein>
    <submittedName>
        <fullName evidence="11">Ankyrin repeat</fullName>
    </submittedName>
</protein>
<dbReference type="GO" id="GO:0005886">
    <property type="term" value="C:plasma membrane"/>
    <property type="evidence" value="ECO:0007669"/>
    <property type="project" value="TreeGrafter"/>
</dbReference>
<keyword evidence="4 9" id="KW-1133">Transmembrane helix</keyword>
<dbReference type="FunCoup" id="A0A200QDM7">
    <property type="interactions" value="64"/>
</dbReference>
<dbReference type="SMART" id="SM00248">
    <property type="entry name" value="ANK"/>
    <property type="match status" value="8"/>
</dbReference>
<dbReference type="InterPro" id="IPR036770">
    <property type="entry name" value="Ankyrin_rpt-contain_sf"/>
</dbReference>
<reference evidence="11 12" key="1">
    <citation type="journal article" date="2017" name="Mol. Plant">
        <title>The Genome of Medicinal Plant Macleaya cordata Provides New Insights into Benzylisoquinoline Alkaloids Metabolism.</title>
        <authorList>
            <person name="Liu X."/>
            <person name="Liu Y."/>
            <person name="Huang P."/>
            <person name="Ma Y."/>
            <person name="Qing Z."/>
            <person name="Tang Q."/>
            <person name="Cao H."/>
            <person name="Cheng P."/>
            <person name="Zheng Y."/>
            <person name="Yuan Z."/>
            <person name="Zhou Y."/>
            <person name="Liu J."/>
            <person name="Tang Z."/>
            <person name="Zhuo Y."/>
            <person name="Zhang Y."/>
            <person name="Yu L."/>
            <person name="Huang J."/>
            <person name="Yang P."/>
            <person name="Peng Q."/>
            <person name="Zhang J."/>
            <person name="Jiang W."/>
            <person name="Zhang Z."/>
            <person name="Lin K."/>
            <person name="Ro D.K."/>
            <person name="Chen X."/>
            <person name="Xiong X."/>
            <person name="Shang Y."/>
            <person name="Huang S."/>
            <person name="Zeng J."/>
        </authorList>
    </citation>
    <scope>NUCLEOTIDE SEQUENCE [LARGE SCALE GENOMIC DNA]</scope>
    <source>
        <strain evidence="12">cv. BLH2017</strain>
        <tissue evidence="11">Root</tissue>
    </source>
</reference>
<dbReference type="AlphaFoldDB" id="A0A200QDM7"/>
<comment type="caution">
    <text evidence="11">The sequence shown here is derived from an EMBL/GenBank/DDBJ whole genome shotgun (WGS) entry which is preliminary data.</text>
</comment>
<evidence type="ECO:0000313" key="11">
    <source>
        <dbReference type="EMBL" id="OVA08594.1"/>
    </source>
</evidence>
<dbReference type="PROSITE" id="PS50088">
    <property type="entry name" value="ANK_REPEAT"/>
    <property type="match status" value="4"/>
</dbReference>
<evidence type="ECO:0000313" key="12">
    <source>
        <dbReference type="Proteomes" id="UP000195402"/>
    </source>
</evidence>
<dbReference type="InParanoid" id="A0A200QDM7"/>
<dbReference type="Proteomes" id="UP000195402">
    <property type="component" value="Unassembled WGS sequence"/>
</dbReference>
<name>A0A200QDM7_MACCD</name>
<dbReference type="OMA" id="VTHKIMW"/>
<evidence type="ECO:0000256" key="2">
    <source>
        <dbReference type="ARBA" id="ARBA00022692"/>
    </source>
</evidence>
<keyword evidence="2 9" id="KW-0812">Transmembrane</keyword>
<keyword evidence="12" id="KW-1185">Reference proteome</keyword>
<feature type="region of interest" description="Disordered" evidence="8">
    <location>
        <begin position="338"/>
        <end position="363"/>
    </location>
</feature>
<keyword evidence="5 7" id="KW-0040">ANK repeat</keyword>
<feature type="transmembrane region" description="Helical" evidence="9">
    <location>
        <begin position="496"/>
        <end position="516"/>
    </location>
</feature>
<dbReference type="Gene3D" id="1.25.40.20">
    <property type="entry name" value="Ankyrin repeat-containing domain"/>
    <property type="match status" value="3"/>
</dbReference>
<dbReference type="Pfam" id="PF12796">
    <property type="entry name" value="Ank_2"/>
    <property type="match status" value="3"/>
</dbReference>
<evidence type="ECO:0000256" key="1">
    <source>
        <dbReference type="ARBA" id="ARBA00004141"/>
    </source>
</evidence>
<dbReference type="Pfam" id="PF13962">
    <property type="entry name" value="PGG"/>
    <property type="match status" value="1"/>
</dbReference>
<dbReference type="SUPFAM" id="SSF48403">
    <property type="entry name" value="Ankyrin repeat"/>
    <property type="match status" value="1"/>
</dbReference>
<dbReference type="PANTHER" id="PTHR24186">
    <property type="entry name" value="PROTEIN PHOSPHATASE 1 REGULATORY SUBUNIT"/>
    <property type="match status" value="1"/>
</dbReference>
<dbReference type="InterPro" id="IPR026961">
    <property type="entry name" value="PGG_dom"/>
</dbReference>
<feature type="repeat" description="ANK" evidence="7">
    <location>
        <begin position="276"/>
        <end position="309"/>
    </location>
</feature>
<feature type="transmembrane region" description="Helical" evidence="9">
    <location>
        <begin position="414"/>
        <end position="434"/>
    </location>
</feature>